<dbReference type="GO" id="GO:0033539">
    <property type="term" value="P:fatty acid beta-oxidation using acyl-CoA dehydrogenase"/>
    <property type="evidence" value="ECO:0007669"/>
    <property type="project" value="TreeGrafter"/>
</dbReference>
<keyword evidence="1" id="KW-0285">Flavoprotein</keyword>
<dbReference type="AlphaFoldDB" id="A0A100XIE2"/>
<keyword evidence="3" id="KW-0560">Oxidoreductase</keyword>
<gene>
    <name evidence="5" type="ORF">RMCT_4166</name>
</gene>
<keyword evidence="2" id="KW-0274">FAD</keyword>
<dbReference type="PANTHER" id="PTHR48083:SF19">
    <property type="entry name" value="FLAVIN-DEPENDENT MONOOXYGENASE, OXYGENASE SUBUNIT HSAA"/>
    <property type="match status" value="1"/>
</dbReference>
<dbReference type="InterPro" id="IPR009100">
    <property type="entry name" value="AcylCoA_DH/oxidase_NM_dom_sf"/>
</dbReference>
<dbReference type="GO" id="GO:0016712">
    <property type="term" value="F:oxidoreductase activity, acting on paired donors, with incorporation or reduction of molecular oxygen, reduced flavin or flavoprotein as one donor, and incorporation of one atom of oxygen"/>
    <property type="evidence" value="ECO:0007669"/>
    <property type="project" value="TreeGrafter"/>
</dbReference>
<evidence type="ECO:0000313" key="6">
    <source>
        <dbReference type="Proteomes" id="UP000069654"/>
    </source>
</evidence>
<dbReference type="SUPFAM" id="SSF47203">
    <property type="entry name" value="Acyl-CoA dehydrogenase C-terminal domain-like"/>
    <property type="match status" value="1"/>
</dbReference>
<reference evidence="5 6" key="1">
    <citation type="journal article" date="2016" name="Genome Announc.">
        <title>Draft Genome Sequences of Five Rapidly Growing Mycobacterium Species, M. thermoresistibile, M. fortuitum subsp. acetamidolyticum, M. canariasense, M. brisbanense, and M. novocastrense.</title>
        <authorList>
            <person name="Katahira K."/>
            <person name="Ogura Y."/>
            <person name="Gotoh Y."/>
            <person name="Hayashi T."/>
        </authorList>
    </citation>
    <scope>NUCLEOTIDE SEQUENCE [LARGE SCALE GENOMIC DNA]</scope>
    <source>
        <strain evidence="5 6">JCM6362</strain>
    </source>
</reference>
<dbReference type="GO" id="GO:0050660">
    <property type="term" value="F:flavin adenine dinucleotide binding"/>
    <property type="evidence" value="ECO:0007669"/>
    <property type="project" value="InterPro"/>
</dbReference>
<dbReference type="Proteomes" id="UP000069654">
    <property type="component" value="Unassembled WGS sequence"/>
</dbReference>
<protein>
    <submittedName>
        <fullName evidence="5">Oxidoreductase</fullName>
    </submittedName>
</protein>
<dbReference type="GO" id="GO:0003995">
    <property type="term" value="F:acyl-CoA dehydrogenase activity"/>
    <property type="evidence" value="ECO:0007669"/>
    <property type="project" value="TreeGrafter"/>
</dbReference>
<dbReference type="Gene3D" id="2.40.110.10">
    <property type="entry name" value="Butyryl-CoA Dehydrogenase, subunit A, domain 2"/>
    <property type="match status" value="1"/>
</dbReference>
<dbReference type="Gene3D" id="1.20.140.10">
    <property type="entry name" value="Butyryl-CoA Dehydrogenase, subunit A, domain 3"/>
    <property type="match status" value="1"/>
</dbReference>
<dbReference type="PANTHER" id="PTHR48083">
    <property type="entry name" value="MEDIUM-CHAIN SPECIFIC ACYL-COA DEHYDROGENASE, MITOCHONDRIAL-RELATED"/>
    <property type="match status" value="1"/>
</dbReference>
<proteinExistence type="predicted"/>
<dbReference type="InterPro" id="IPR013107">
    <property type="entry name" value="Acyl-CoA_DH_C"/>
</dbReference>
<dbReference type="Gene3D" id="1.10.540.10">
    <property type="entry name" value="Acyl-CoA dehydrogenase/oxidase, N-terminal domain"/>
    <property type="match status" value="1"/>
</dbReference>
<dbReference type="OrthoDB" id="571684at2"/>
<dbReference type="STRING" id="1797.RMCT_4166"/>
<sequence length="428" mass="46195">MTASLDHAPAVNPSAVPYFDEQRFEALAAEFRPVFDRIRAGAVQRERDRELPFEQIGWLKAAGFGAVRLPVSAGGRGATIPELTRLLIELSTADSNITQALRGHFAFAEDRLVAAPGPGRDRWWQRFAAGDLAGNAWTEIGDVVLGEANTKVAPSGDPGTFVVNGQKFYSTGSIFADWIDLYAQRTDTGEFVIAAVDAHADGVTHADDWDGFGQRTTGSGTSTYRDVRVPAENLIPFATRFRYQTAFYQLFHLATLAGIAHAATAELAQRVRGRTRTFSHGNAPRYAADPQIQQVVGEVMAAAFAAEAIALRAAEDVERAHRAALARNAGAGDPVRDKKANVAAELATARGQVVATDLVTRATSKLFDALGASGVRDEFALDRFWRNARTVSSHNPTVFKAKVIGDHEINGTEPVYVWAIGTAPLPRP</sequence>
<evidence type="ECO:0000259" key="4">
    <source>
        <dbReference type="Pfam" id="PF08028"/>
    </source>
</evidence>
<organism evidence="5 6">
    <name type="scientific">Mycolicibacterium thermoresistibile</name>
    <name type="common">Mycobacterium thermoresistibile</name>
    <dbReference type="NCBI Taxonomy" id="1797"/>
    <lineage>
        <taxon>Bacteria</taxon>
        <taxon>Bacillati</taxon>
        <taxon>Actinomycetota</taxon>
        <taxon>Actinomycetes</taxon>
        <taxon>Mycobacteriales</taxon>
        <taxon>Mycobacteriaceae</taxon>
        <taxon>Mycolicibacterium</taxon>
    </lineage>
</organism>
<feature type="domain" description="Acyl-CoA dehydrogenase C-terminal" evidence="4">
    <location>
        <begin position="254"/>
        <end position="395"/>
    </location>
</feature>
<dbReference type="Pfam" id="PF08028">
    <property type="entry name" value="Acyl-CoA_dh_2"/>
    <property type="match status" value="1"/>
</dbReference>
<evidence type="ECO:0000256" key="2">
    <source>
        <dbReference type="ARBA" id="ARBA00022827"/>
    </source>
</evidence>
<dbReference type="EMBL" id="BCTB01000050">
    <property type="protein sequence ID" value="GAT17197.1"/>
    <property type="molecule type" value="Genomic_DNA"/>
</dbReference>
<name>A0A100XIE2_MYCTH</name>
<comment type="caution">
    <text evidence="5">The sequence shown here is derived from an EMBL/GenBank/DDBJ whole genome shotgun (WGS) entry which is preliminary data.</text>
</comment>
<dbReference type="PIRSF" id="PIRSF016578">
    <property type="entry name" value="HsaA"/>
    <property type="match status" value="1"/>
</dbReference>
<dbReference type="InterPro" id="IPR037069">
    <property type="entry name" value="AcylCoA_DH/ox_N_sf"/>
</dbReference>
<evidence type="ECO:0000313" key="5">
    <source>
        <dbReference type="EMBL" id="GAT17197.1"/>
    </source>
</evidence>
<dbReference type="InterPro" id="IPR036250">
    <property type="entry name" value="AcylCo_DH-like_C"/>
</dbReference>
<evidence type="ECO:0000256" key="1">
    <source>
        <dbReference type="ARBA" id="ARBA00022630"/>
    </source>
</evidence>
<accession>A0A100XIE2</accession>
<dbReference type="GO" id="GO:0005737">
    <property type="term" value="C:cytoplasm"/>
    <property type="evidence" value="ECO:0007669"/>
    <property type="project" value="TreeGrafter"/>
</dbReference>
<dbReference type="RefSeq" id="WP_081475436.1">
    <property type="nucleotide sequence ID" value="NZ_BCTB01000050.1"/>
</dbReference>
<dbReference type="SUPFAM" id="SSF56645">
    <property type="entry name" value="Acyl-CoA dehydrogenase NM domain-like"/>
    <property type="match status" value="1"/>
</dbReference>
<reference evidence="6" key="2">
    <citation type="submission" date="2016-02" db="EMBL/GenBank/DDBJ databases">
        <title>Draft genome sequence of five rapidly growing Mycobacterium species.</title>
        <authorList>
            <person name="Katahira K."/>
            <person name="Gotou Y."/>
            <person name="Iida K."/>
            <person name="Ogura Y."/>
            <person name="Hayashi T."/>
        </authorList>
    </citation>
    <scope>NUCLEOTIDE SEQUENCE [LARGE SCALE GENOMIC DNA]</scope>
    <source>
        <strain evidence="6">JCM6362</strain>
    </source>
</reference>
<evidence type="ECO:0000256" key="3">
    <source>
        <dbReference type="ARBA" id="ARBA00023002"/>
    </source>
</evidence>
<dbReference type="InterPro" id="IPR046373">
    <property type="entry name" value="Acyl-CoA_Oxase/DH_mid-dom_sf"/>
</dbReference>
<dbReference type="InterPro" id="IPR050741">
    <property type="entry name" value="Acyl-CoA_dehydrogenase"/>
</dbReference>